<organism evidence="2">
    <name type="scientific">Mus musculus</name>
    <name type="common">Mouse</name>
    <dbReference type="NCBI Taxonomy" id="10090"/>
    <lineage>
        <taxon>Eukaryota</taxon>
        <taxon>Metazoa</taxon>
        <taxon>Chordata</taxon>
        <taxon>Craniata</taxon>
        <taxon>Vertebrata</taxon>
        <taxon>Euteleostomi</taxon>
        <taxon>Mammalia</taxon>
        <taxon>Eutheria</taxon>
        <taxon>Euarchontoglires</taxon>
        <taxon>Glires</taxon>
        <taxon>Rodentia</taxon>
        <taxon>Myomorpha</taxon>
        <taxon>Muroidea</taxon>
        <taxon>Muridae</taxon>
        <taxon>Murinae</taxon>
        <taxon>Mus</taxon>
        <taxon>Mus</taxon>
    </lineage>
</organism>
<accession>Q8C510</accession>
<reference evidence="2" key="7">
    <citation type="journal article" date="2005" name="Science">
        <title>The Transcriptional Landscape of the Mammalian Genome.</title>
        <authorList>
            <consortium name="The FANTOM Consortium"/>
            <consortium name="Riken Genome Exploration Research Group and Genome Science Group (Genome Network Project Core Group)"/>
        </authorList>
    </citation>
    <scope>NUCLEOTIDE SEQUENCE</scope>
    <source>
        <strain evidence="2">C57BL/6J</strain>
        <tissue evidence="2">Thymus</tissue>
    </source>
</reference>
<reference evidence="2" key="2">
    <citation type="journal article" date="2000" name="Genome Res.">
        <title>Normalization and subtraction of cap-trapper-selected cDNAs to prepare full-length cDNA libraries for rapid discovery of new genes.</title>
        <authorList>
            <person name="Carninci P."/>
            <person name="Shibata Y."/>
            <person name="Hayatsu N."/>
            <person name="Sugahara Y."/>
            <person name="Shibata K."/>
            <person name="Itoh M."/>
            <person name="Konno H."/>
            <person name="Okazaki Y."/>
            <person name="Muramatsu M."/>
            <person name="Hayashizaki Y."/>
        </authorList>
    </citation>
    <scope>NUCLEOTIDE SEQUENCE</scope>
    <source>
        <strain evidence="2">C57BL/6J</strain>
        <tissue evidence="2">Thymus</tissue>
    </source>
</reference>
<dbReference type="AlphaFoldDB" id="Q8C510"/>
<reference evidence="2" key="8">
    <citation type="journal article" date="2005" name="Science">
        <title>Antisense Transcription in the Mammalian Transcriptome.</title>
        <authorList>
            <consortium name="RIKEN Genome Exploration Research Group and Genome Science Group (Genome Network Project Core Group) and the FANTOM Consortium"/>
        </authorList>
    </citation>
    <scope>NUCLEOTIDE SEQUENCE</scope>
    <source>
        <strain evidence="2">C57BL/6J</strain>
        <tissue evidence="2">Thymus</tissue>
    </source>
</reference>
<reference evidence="2" key="4">
    <citation type="journal article" date="2001" name="Nature">
        <title>Functional annotation of a full-length mouse cDNA collection.</title>
        <authorList>
            <consortium name="The RIKEN Genome Exploration Research Group Phase II Team and the FANTOM Consortium"/>
        </authorList>
    </citation>
    <scope>NUCLEOTIDE SEQUENCE</scope>
    <source>
        <strain evidence="2">C57BL/6J</strain>
        <tissue evidence="2">Thymus</tissue>
    </source>
</reference>
<evidence type="ECO:0000313" key="2">
    <source>
        <dbReference type="EMBL" id="BAC37761.1"/>
    </source>
</evidence>
<reference evidence="2" key="6">
    <citation type="submission" date="2002-04" db="EMBL/GenBank/DDBJ databases">
        <authorList>
            <person name="Adachi J."/>
            <person name="Aizawa K."/>
            <person name="Akimura T."/>
            <person name="Arakawa T."/>
            <person name="Bono H."/>
            <person name="Carninci P."/>
            <person name="Fukuda S."/>
            <person name="Furuno M."/>
            <person name="Hanagaki T."/>
            <person name="Hara A."/>
            <person name="Hashizume W."/>
            <person name="Hayashida K."/>
            <person name="Hayatsu N."/>
            <person name="Hiramoto K."/>
            <person name="Hiraoka T."/>
            <person name="Hirozane T."/>
            <person name="Hori F."/>
            <person name="Imotani K."/>
            <person name="Ishii Y."/>
            <person name="Itoh M."/>
            <person name="Kagawa I."/>
            <person name="Kasukawa T."/>
            <person name="Katoh H."/>
            <person name="Kawai J."/>
            <person name="Kojima Y."/>
            <person name="Kondo S."/>
            <person name="Konno H."/>
            <person name="Kouda M."/>
            <person name="Koya S."/>
            <person name="Kurihara C."/>
            <person name="Matsuyama T."/>
            <person name="Miyazaki A."/>
            <person name="Murata M."/>
            <person name="Nakamura M."/>
            <person name="Nishi K."/>
            <person name="Nomura K."/>
            <person name="Numazaki R."/>
            <person name="Ohno M."/>
            <person name="Ohsato N."/>
            <person name="Okazaki Y."/>
            <person name="Saito R."/>
            <person name="Saitoh H."/>
            <person name="Sakai C."/>
            <person name="Sakai K."/>
            <person name="Sakazume N."/>
            <person name="Sano H."/>
            <person name="Sasaki D."/>
            <person name="Shibata K."/>
            <person name="Shinagawa A."/>
            <person name="Shiraki T."/>
            <person name="Sogabe Y."/>
            <person name="Tagami M."/>
            <person name="Tagawa A."/>
            <person name="Takahashi F."/>
            <person name="Takaku-Akahira S."/>
            <person name="Takeda Y."/>
            <person name="Tanaka T."/>
            <person name="Tomaru A."/>
            <person name="Toya T."/>
            <person name="Yasunishi A."/>
            <person name="Muramatsu M."/>
            <person name="Hayashizaki Y."/>
        </authorList>
    </citation>
    <scope>NUCLEOTIDE SEQUENCE</scope>
    <source>
        <strain evidence="2">C57BL/6J</strain>
        <tissue evidence="2">Thymus</tissue>
    </source>
</reference>
<reference evidence="2" key="1">
    <citation type="journal article" date="1999" name="Methods Enzymol.">
        <title>High-efficiency full-length cDNA cloning.</title>
        <authorList>
            <person name="Carninci P."/>
            <person name="Hayashizaki Y."/>
        </authorList>
    </citation>
    <scope>NUCLEOTIDE SEQUENCE</scope>
    <source>
        <strain evidence="2">C57BL/6J</strain>
        <tissue evidence="2">Thymus</tissue>
    </source>
</reference>
<dbReference type="EMBL" id="AK079835">
    <property type="protein sequence ID" value="BAC37761.1"/>
    <property type="molecule type" value="mRNA"/>
</dbReference>
<protein>
    <submittedName>
        <fullName evidence="2">Uncharacterized protein</fullName>
    </submittedName>
</protein>
<reference evidence="2" key="3">
    <citation type="journal article" date="2000" name="Genome Res.">
        <title>RIKEN integrated sequence analysis (RISA) system--384-format sequencing pipeline with 384 multicapillary sequencer.</title>
        <authorList>
            <person name="Shibata K."/>
            <person name="Itoh M."/>
            <person name="Aizawa K."/>
            <person name="Nagaoka S."/>
            <person name="Sasaki N."/>
            <person name="Carninci P."/>
            <person name="Konno H."/>
            <person name="Akiyama J."/>
            <person name="Nishi K."/>
            <person name="Kitsunai T."/>
            <person name="Tashiro H."/>
            <person name="Itoh M."/>
            <person name="Sumi N."/>
            <person name="Ishii Y."/>
            <person name="Nakamura S."/>
            <person name="Hazama M."/>
            <person name="Nishine T."/>
            <person name="Harada A."/>
            <person name="Yamamoto R."/>
            <person name="Matsumoto H."/>
            <person name="Sakaguchi S."/>
            <person name="Ikegami T."/>
            <person name="Kashiwagi K."/>
            <person name="Fujiwake S."/>
            <person name="Inoue K."/>
            <person name="Togawa Y."/>
            <person name="Izawa M."/>
            <person name="Ohara E."/>
            <person name="Watahiki M."/>
            <person name="Yoneda Y."/>
            <person name="Ishikawa T."/>
            <person name="Ozawa K."/>
            <person name="Tanaka T."/>
            <person name="Matsuura S."/>
            <person name="Kawai J."/>
            <person name="Okazaki Y."/>
            <person name="Muramatsu M."/>
            <person name="Inoue Y."/>
            <person name="Kira A."/>
            <person name="Hayashizaki Y."/>
        </authorList>
    </citation>
    <scope>NUCLEOTIDE SEQUENCE</scope>
    <source>
        <strain evidence="2">C57BL/6J</strain>
        <tissue evidence="2">Thymus</tissue>
    </source>
</reference>
<evidence type="ECO:0000256" key="1">
    <source>
        <dbReference type="SAM" id="MobiDB-lite"/>
    </source>
</evidence>
<name>Q8C510_MOUSE</name>
<reference evidence="2" key="5">
    <citation type="journal article" date="2002" name="Nature">
        <title>Analysis of the mouse transcriptome based on functional annotation of 60,770 full-length cDNAs.</title>
        <authorList>
            <consortium name="The FANTOM Consortium and the RIKEN Genome Exploration Research Group Phase I and II Team"/>
        </authorList>
    </citation>
    <scope>NUCLEOTIDE SEQUENCE</scope>
    <source>
        <strain evidence="2">C57BL/6J</strain>
        <tissue evidence="2">Thymus</tissue>
    </source>
</reference>
<proteinExistence type="evidence at transcript level"/>
<sequence>MTAAPRVTQASQTPADAGAPSHGSSFSDEWFLLWDPFVLFTDGLLMLSRDRLGTWETLVSVGPKKGEIVLLPGLWVKSVLGDTMLTLVAVDTFADVNLNPTSVVDFLE</sequence>
<feature type="region of interest" description="Disordered" evidence="1">
    <location>
        <begin position="1"/>
        <end position="24"/>
    </location>
</feature>